<keyword evidence="5" id="KW-1185">Reference proteome</keyword>
<dbReference type="Proteomes" id="UP001158576">
    <property type="component" value="Chromosome PAR"/>
</dbReference>
<feature type="domain" description="P-type" evidence="3">
    <location>
        <begin position="333"/>
        <end position="389"/>
    </location>
</feature>
<evidence type="ECO:0000259" key="3">
    <source>
        <dbReference type="PROSITE" id="PS51448"/>
    </source>
</evidence>
<dbReference type="EMBL" id="OU015568">
    <property type="protein sequence ID" value="CAG5080305.1"/>
    <property type="molecule type" value="Genomic_DNA"/>
</dbReference>
<organism evidence="4 5">
    <name type="scientific">Oikopleura dioica</name>
    <name type="common">Tunicate</name>
    <dbReference type="NCBI Taxonomy" id="34765"/>
    <lineage>
        <taxon>Eukaryota</taxon>
        <taxon>Metazoa</taxon>
        <taxon>Chordata</taxon>
        <taxon>Tunicata</taxon>
        <taxon>Appendicularia</taxon>
        <taxon>Copelata</taxon>
        <taxon>Oikopleuridae</taxon>
        <taxon>Oikopleura</taxon>
    </lineage>
</organism>
<evidence type="ECO:0000256" key="2">
    <source>
        <dbReference type="PROSITE-ProRule" id="PRU00779"/>
    </source>
</evidence>
<accession>A0ABN7RL47</accession>
<feature type="domain" description="P-type" evidence="3">
    <location>
        <begin position="674"/>
        <end position="742"/>
    </location>
</feature>
<dbReference type="PANTHER" id="PTHR13826">
    <property type="entry name" value="INTESTINAL TREFOIL FACTOR-RELATED"/>
    <property type="match status" value="1"/>
</dbReference>
<sequence>MWKGRGRWWWCRSQPRWSGSRYPRHIYPIPFSTMKLSGGLTVLVGSSDAFGLKDYLNYKYQNQVADGVNAANGLNMNTNDISELLINVNQYSPNMGYSNIFQMFAGQSGNKENVLQNMKDNFMNSAYQSMQNSQLSPLFLQYAKGGNSGNDQTIDKQSIIYNMMPDPMATILRLKKVQPTKADELLKRMVARQVVTDDPYLPDLLLDGKSDELKEYLFAKQLKTADPFMQTILYKKFGNTADHAPFAAGDQKELIQTKLISDRFGDKINQIAPNDAYLMFKFLETTTKNNNNNVPGKKYVPSEVILEVALGNDVAGIKATEFQEKFGVAANDFVCAAHEDSIRVPCMVNQEVVLPGECQAMGCCYNELSATTGTTVGAAARVPKCYHNLIGKIGSGIAQHLIKDDTVKTLFGGELPQLQDLQAASNWAESQMPDVLRRLNKEEGSYFGNPQGQESWWGNNYGNGNFNIFATPAPSTRKFEWKAHGPTAMPNAGDLEIPEIGGFVTGQGNDVEQLDFIINRHMDSVRGQLNSESYTCQLIQPEHMVNCYDNNYEALKVGDPQGSCQQKGCCYRELNLFENNPVCYRSLRSGHCDVPVAQRNGNTIPGTAARAADDYWTANPYRQQCGAQGISRGECLLNPLCCFDTNPRQEGEPFCYRRGGAEQLFDQQTGNMANQCELTDITQREECFDGTSKFGKLLNRMATEDQCIQAGCCFSQAAADAASSMGVLGTMNLAGPHCFKRPGLQDNDLSVADNYNMLEKVATSDLLKVCANDPKWPRLAQRKWQQDPATGRYSLSETGTGSRPLSRQACTDNSGALIMDRHKCIYEQGCCFEKSSDPLNPWCYKSRLVKKTPLNKLTYKTIPKYPF</sequence>
<reference evidence="4 5" key="1">
    <citation type="submission" date="2021-04" db="EMBL/GenBank/DDBJ databases">
        <authorList>
            <person name="Bliznina A."/>
        </authorList>
    </citation>
    <scope>NUCLEOTIDE SEQUENCE [LARGE SCALE GENOMIC DNA]</scope>
</reference>
<keyword evidence="1" id="KW-1015">Disulfide bond</keyword>
<dbReference type="SUPFAM" id="SSF57492">
    <property type="entry name" value="Trefoil"/>
    <property type="match status" value="2"/>
</dbReference>
<comment type="caution">
    <text evidence="2">Lacks conserved residue(s) required for the propagation of feature annotation.</text>
</comment>
<dbReference type="InterPro" id="IPR000519">
    <property type="entry name" value="P_trefoil_dom"/>
</dbReference>
<dbReference type="PANTHER" id="PTHR13826:SF14">
    <property type="entry name" value="TREFOIL FACTOR 2"/>
    <property type="match status" value="1"/>
</dbReference>
<dbReference type="PROSITE" id="PS51448">
    <property type="entry name" value="P_TREFOIL_2"/>
    <property type="match status" value="3"/>
</dbReference>
<dbReference type="InterPro" id="IPR044913">
    <property type="entry name" value="P_trefoil_dom_sf"/>
</dbReference>
<evidence type="ECO:0000313" key="5">
    <source>
        <dbReference type="Proteomes" id="UP001158576"/>
    </source>
</evidence>
<name>A0ABN7RL47_OIKDI</name>
<proteinExistence type="predicted"/>
<dbReference type="InterPro" id="IPR017994">
    <property type="entry name" value="P_trefoil_chordata"/>
</dbReference>
<dbReference type="Gene3D" id="4.10.110.10">
    <property type="entry name" value="Spasmolytic Protein, domain 1"/>
    <property type="match status" value="3"/>
</dbReference>
<protein>
    <submittedName>
        <fullName evidence="4">Oidioi.mRNA.OKI2018_I69.PAR.g9535.t1.cds</fullName>
    </submittedName>
</protein>
<feature type="domain" description="P-type" evidence="3">
    <location>
        <begin position="534"/>
        <end position="587"/>
    </location>
</feature>
<evidence type="ECO:0000256" key="1">
    <source>
        <dbReference type="ARBA" id="ARBA00023157"/>
    </source>
</evidence>
<dbReference type="Pfam" id="PF00088">
    <property type="entry name" value="Trefoil"/>
    <property type="match status" value="1"/>
</dbReference>
<dbReference type="SMART" id="SM00018">
    <property type="entry name" value="PD"/>
    <property type="match status" value="3"/>
</dbReference>
<evidence type="ECO:0000313" key="4">
    <source>
        <dbReference type="EMBL" id="CAG5080305.1"/>
    </source>
</evidence>
<gene>
    <name evidence="4" type="ORF">OKIOD_LOCUS1093</name>
</gene>